<dbReference type="Proteomes" id="UP000199529">
    <property type="component" value="Unassembled WGS sequence"/>
</dbReference>
<keyword evidence="3" id="KW-1185">Reference proteome</keyword>
<dbReference type="PANTHER" id="PTHR23290:SF0">
    <property type="entry name" value="RRNA N6-ADENOSINE-METHYLTRANSFERASE METTL5"/>
    <property type="match status" value="1"/>
</dbReference>
<dbReference type="PROSITE" id="PS00092">
    <property type="entry name" value="N6_MTASE"/>
    <property type="match status" value="1"/>
</dbReference>
<reference evidence="3" key="1">
    <citation type="submission" date="2016-10" db="EMBL/GenBank/DDBJ databases">
        <authorList>
            <person name="Varghese N."/>
            <person name="Submissions S."/>
        </authorList>
    </citation>
    <scope>NUCLEOTIDE SEQUENCE [LARGE SCALE GENOMIC DNA]</scope>
    <source>
        <strain evidence="3">CGMCC 4.3530</strain>
    </source>
</reference>
<accession>A0A1H3T010</accession>
<dbReference type="GO" id="GO:0006596">
    <property type="term" value="P:polyamine biosynthetic process"/>
    <property type="evidence" value="ECO:0007669"/>
    <property type="project" value="TreeGrafter"/>
</dbReference>
<name>A0A1H3T010_9PSEU</name>
<organism evidence="2 3">
    <name type="scientific">Saccharopolyspora shandongensis</name>
    <dbReference type="NCBI Taxonomy" id="418495"/>
    <lineage>
        <taxon>Bacteria</taxon>
        <taxon>Bacillati</taxon>
        <taxon>Actinomycetota</taxon>
        <taxon>Actinomycetes</taxon>
        <taxon>Pseudonocardiales</taxon>
        <taxon>Pseudonocardiaceae</taxon>
        <taxon>Saccharopolyspora</taxon>
    </lineage>
</organism>
<dbReference type="CDD" id="cd02440">
    <property type="entry name" value="AdoMet_MTases"/>
    <property type="match status" value="1"/>
</dbReference>
<gene>
    <name evidence="2" type="ORF">SAMN05216215_107333</name>
</gene>
<dbReference type="GO" id="GO:0008168">
    <property type="term" value="F:methyltransferase activity"/>
    <property type="evidence" value="ECO:0007669"/>
    <property type="project" value="InterPro"/>
</dbReference>
<evidence type="ECO:0000259" key="1">
    <source>
        <dbReference type="Pfam" id="PF01861"/>
    </source>
</evidence>
<dbReference type="AlphaFoldDB" id="A0A1H3T010"/>
<dbReference type="RefSeq" id="WP_093277419.1">
    <property type="nucleotide sequence ID" value="NZ_FNOK01000073.1"/>
</dbReference>
<dbReference type="Gene3D" id="3.40.50.150">
    <property type="entry name" value="Vaccinia Virus protein VP39"/>
    <property type="match status" value="1"/>
</dbReference>
<sequence length="514" mass="56019">MNTAQHPATSEPVDAVHAVLAEAGVLARRLREVLAQLAEGALPLDELIRRTAVTRRTVEDLIATAGPDVEAVGGTYRLTPEARDRYRQRFALDELRPAASTGAEQLERMREFVESGPAPTTALDHVTATPETALRRAEWLRDTYDLRGAQVLCLGDHDLTSLALSLVVPSASVTVVDVDERILAHIDSVAAEHGFAVRTLHADLRFGVPPVLENSADLVFTDPPYTPEGIGLFATRAAECLAGPNSRLLIAYGYSPRTPALGHKVQQELLRLGMVFEAILPRFHRYFGAQAIGSASDLYVCQPTAHTRKLALRQAPGIYTHGPQSVEALEASAPAEFLNAIGERVGGPVTSLRDPGWPRPIRQQQGAPVFDLRADPGPWLLRMLLACNAERAGFVVPNNHPDITSERAQHALSELVAAKYRLRFHRSSPDSKHAILVADLVDTPTVAHHLLTRAHGKVGNVWREALIAHSEADLTKREARERVAALAPIAADLELRLIDLPRHRIADLLRAATP</sequence>
<dbReference type="GO" id="GO:0032259">
    <property type="term" value="P:methylation"/>
    <property type="evidence" value="ECO:0007669"/>
    <property type="project" value="InterPro"/>
</dbReference>
<dbReference type="InterPro" id="IPR002052">
    <property type="entry name" value="DNA_methylase_N6_adenine_CS"/>
</dbReference>
<dbReference type="GO" id="GO:0003676">
    <property type="term" value="F:nucleic acid binding"/>
    <property type="evidence" value="ECO:0007669"/>
    <property type="project" value="InterPro"/>
</dbReference>
<evidence type="ECO:0000313" key="3">
    <source>
        <dbReference type="Proteomes" id="UP000199529"/>
    </source>
</evidence>
<evidence type="ECO:0000313" key="2">
    <source>
        <dbReference type="EMBL" id="SDZ43693.1"/>
    </source>
</evidence>
<proteinExistence type="predicted"/>
<protein>
    <recommendedName>
        <fullName evidence="1">N(4)-bis(aminopropyl)spermidine synthase C-terminal domain-containing protein</fullName>
    </recommendedName>
</protein>
<dbReference type="InterPro" id="IPR029063">
    <property type="entry name" value="SAM-dependent_MTases_sf"/>
</dbReference>
<dbReference type="Pfam" id="PF01861">
    <property type="entry name" value="BpsA_C"/>
    <property type="match status" value="1"/>
</dbReference>
<dbReference type="SUPFAM" id="SSF53335">
    <property type="entry name" value="S-adenosyl-L-methionine-dependent methyltransferases"/>
    <property type="match status" value="1"/>
</dbReference>
<feature type="domain" description="N(4)-bis(aminopropyl)spermidine synthase C-terminal" evidence="1">
    <location>
        <begin position="106"/>
        <end position="290"/>
    </location>
</feature>
<dbReference type="PANTHER" id="PTHR23290">
    <property type="entry name" value="RRNA N6-ADENOSINE-METHYLTRANSFERASE METTL5"/>
    <property type="match status" value="1"/>
</dbReference>
<dbReference type="EMBL" id="FNOK01000073">
    <property type="protein sequence ID" value="SDZ43693.1"/>
    <property type="molecule type" value="Genomic_DNA"/>
</dbReference>
<dbReference type="InterPro" id="IPR002723">
    <property type="entry name" value="BpsA_C"/>
</dbReference>
<dbReference type="OrthoDB" id="7593728at2"/>
<dbReference type="InterPro" id="IPR051720">
    <property type="entry name" value="rRNA_MeTrfase/Polyamine_Synth"/>
</dbReference>
<dbReference type="STRING" id="418495.SAMN05216215_107333"/>